<comment type="subcellular location">
    <subcellularLocation>
        <location evidence="1">Nucleus</location>
    </subcellularLocation>
</comment>
<keyword evidence="1" id="KW-0539">Nucleus</keyword>
<dbReference type="Pfam" id="PF12830">
    <property type="entry name" value="Nipped-B_C"/>
    <property type="match status" value="1"/>
</dbReference>
<dbReference type="Proteomes" id="UP000006911">
    <property type="component" value="Unassembled WGS sequence"/>
</dbReference>
<dbReference type="GO" id="GO:0034087">
    <property type="term" value="P:establishment of mitotic sister chromatid cohesion"/>
    <property type="evidence" value="ECO:0007669"/>
    <property type="project" value="TreeGrafter"/>
</dbReference>
<dbReference type="PANTHER" id="PTHR21704:SF18">
    <property type="entry name" value="NIPPED-B-LIKE PROTEIN"/>
    <property type="match status" value="1"/>
</dbReference>
<sequence>MKLRLKIRQPIRGERTLIRTCVPALVALETSANVAIQAISNREHRMLHSKHETIVERGYMDGVLACYIYQRNVIGNGSGATANPFTSKMHPLYEIAKSSRKVRKKLLGNMTMSVDFESPKLYVDPSKPNHLGYSKFVLENLAFFEYGTFDELYQVVTTMERVVSGTGITVAHSIETDILLLKLDSGDTTERIITPDTLKLLATSAAILFMLWECRYFLRKSYSINDNKSRDYKSNKLSAKDANKAPSRAATWSNGAATLWKRFEEIMTDLKSDEGMMKQCKEFVDLLTVDNEFKLAAEGEDPEDLDGERALTPIHDLQEEGGIGGELGTPGNNKKRKFTSGSPEKGLMRPKKKVKAKPWKSAGKDE</sequence>
<accession>D5GD01</accession>
<comment type="similarity">
    <text evidence="1">Belongs to the SCC2/Nipped-B family.</text>
</comment>
<evidence type="ECO:0000259" key="3">
    <source>
        <dbReference type="Pfam" id="PF12830"/>
    </source>
</evidence>
<evidence type="ECO:0000313" key="4">
    <source>
        <dbReference type="EMBL" id="CAZ82394.1"/>
    </source>
</evidence>
<keyword evidence="1" id="KW-0677">Repeat</keyword>
<dbReference type="GO" id="GO:0071169">
    <property type="term" value="P:establishment of protein localization to chromatin"/>
    <property type="evidence" value="ECO:0007669"/>
    <property type="project" value="TreeGrafter"/>
</dbReference>
<reference evidence="4 5" key="1">
    <citation type="journal article" date="2010" name="Nature">
        <title>Perigord black truffle genome uncovers evolutionary origins and mechanisms of symbiosis.</title>
        <authorList>
            <person name="Martin F."/>
            <person name="Kohler A."/>
            <person name="Murat C."/>
            <person name="Balestrini R."/>
            <person name="Coutinho P.M."/>
            <person name="Jaillon O."/>
            <person name="Montanini B."/>
            <person name="Morin E."/>
            <person name="Noel B."/>
            <person name="Percudani R."/>
            <person name="Porcel B."/>
            <person name="Rubini A."/>
            <person name="Amicucci A."/>
            <person name="Amselem J."/>
            <person name="Anthouard V."/>
            <person name="Arcioni S."/>
            <person name="Artiguenave F."/>
            <person name="Aury J.M."/>
            <person name="Ballario P."/>
            <person name="Bolchi A."/>
            <person name="Brenna A."/>
            <person name="Brun A."/>
            <person name="Buee M."/>
            <person name="Cantarel B."/>
            <person name="Chevalier G."/>
            <person name="Couloux A."/>
            <person name="Da Silva C."/>
            <person name="Denoeud F."/>
            <person name="Duplessis S."/>
            <person name="Ghignone S."/>
            <person name="Hilselberger B."/>
            <person name="Iotti M."/>
            <person name="Marcais B."/>
            <person name="Mello A."/>
            <person name="Miranda M."/>
            <person name="Pacioni G."/>
            <person name="Quesneville H."/>
            <person name="Riccioni C."/>
            <person name="Ruotolo R."/>
            <person name="Splivallo R."/>
            <person name="Stocchi V."/>
            <person name="Tisserant E."/>
            <person name="Viscomi A.R."/>
            <person name="Zambonelli A."/>
            <person name="Zampieri E."/>
            <person name="Henrissat B."/>
            <person name="Lebrun M.H."/>
            <person name="Paolocci F."/>
            <person name="Bonfante P."/>
            <person name="Ottonello S."/>
            <person name="Wincker P."/>
        </authorList>
    </citation>
    <scope>NUCLEOTIDE SEQUENCE [LARGE SCALE GENOMIC DNA]</scope>
    <source>
        <strain evidence="4 5">Mel28</strain>
    </source>
</reference>
<evidence type="ECO:0000313" key="5">
    <source>
        <dbReference type="Proteomes" id="UP000006911"/>
    </source>
</evidence>
<protein>
    <recommendedName>
        <fullName evidence="1">Sister chromatid cohesion protein</fullName>
    </recommendedName>
</protein>
<evidence type="ECO:0000256" key="1">
    <source>
        <dbReference type="RuleBase" id="RU364107"/>
    </source>
</evidence>
<dbReference type="STRING" id="656061.D5GD01"/>
<dbReference type="RefSeq" id="XP_002838203.1">
    <property type="nucleotide sequence ID" value="XM_002838157.1"/>
</dbReference>
<dbReference type="GO" id="GO:0140588">
    <property type="term" value="P:chromatin looping"/>
    <property type="evidence" value="ECO:0007669"/>
    <property type="project" value="InterPro"/>
</dbReference>
<dbReference type="GO" id="GO:0090694">
    <property type="term" value="C:Scc2-Scc4 cohesin loading complex"/>
    <property type="evidence" value="ECO:0007669"/>
    <property type="project" value="TreeGrafter"/>
</dbReference>
<dbReference type="GO" id="GO:0003682">
    <property type="term" value="F:chromatin binding"/>
    <property type="evidence" value="ECO:0007669"/>
    <property type="project" value="TreeGrafter"/>
</dbReference>
<dbReference type="InterPro" id="IPR024986">
    <property type="entry name" value="Nipped-B_C"/>
</dbReference>
<dbReference type="eggNOG" id="KOG1020">
    <property type="taxonomic scope" value="Eukaryota"/>
</dbReference>
<keyword evidence="1" id="KW-0131">Cell cycle</keyword>
<dbReference type="AlphaFoldDB" id="D5GD01"/>
<dbReference type="GO" id="GO:0061775">
    <property type="term" value="F:cohesin loader activity"/>
    <property type="evidence" value="ECO:0007669"/>
    <property type="project" value="InterPro"/>
</dbReference>
<dbReference type="PANTHER" id="PTHR21704">
    <property type="entry name" value="NIPPED-B-LIKE PROTEIN DELANGIN SCC2-RELATED"/>
    <property type="match status" value="1"/>
</dbReference>
<dbReference type="GO" id="GO:0010468">
    <property type="term" value="P:regulation of gene expression"/>
    <property type="evidence" value="ECO:0007669"/>
    <property type="project" value="InterPro"/>
</dbReference>
<dbReference type="HOGENOM" id="CLU_756917_0_0_1"/>
<dbReference type="EMBL" id="FN430131">
    <property type="protein sequence ID" value="CAZ82394.1"/>
    <property type="molecule type" value="Genomic_DNA"/>
</dbReference>
<dbReference type="GeneID" id="9183857"/>
<feature type="compositionally biased region" description="Basic residues" evidence="2">
    <location>
        <begin position="348"/>
        <end position="358"/>
    </location>
</feature>
<proteinExistence type="inferred from homology"/>
<keyword evidence="5" id="KW-1185">Reference proteome</keyword>
<feature type="region of interest" description="Disordered" evidence="2">
    <location>
        <begin position="314"/>
        <end position="366"/>
    </location>
</feature>
<dbReference type="InParanoid" id="D5GD01"/>
<feature type="domain" description="Sister chromatid cohesion C-terminal" evidence="3">
    <location>
        <begin position="20"/>
        <end position="162"/>
    </location>
</feature>
<name>D5GD01_TUBMM</name>
<dbReference type="KEGG" id="tml:GSTUM_00006034001"/>
<dbReference type="GO" id="GO:1990414">
    <property type="term" value="P:replication-born double-strand break repair via sister chromatid exchange"/>
    <property type="evidence" value="ECO:0007669"/>
    <property type="project" value="TreeGrafter"/>
</dbReference>
<evidence type="ECO:0000256" key="2">
    <source>
        <dbReference type="SAM" id="MobiDB-lite"/>
    </source>
</evidence>
<gene>
    <name evidence="4" type="ORF">GSTUM_00006034001</name>
</gene>
<dbReference type="InterPro" id="IPR033031">
    <property type="entry name" value="Scc2/Nipped-B"/>
</dbReference>
<organism evidence="4 5">
    <name type="scientific">Tuber melanosporum (strain Mel28)</name>
    <name type="common">Perigord black truffle</name>
    <dbReference type="NCBI Taxonomy" id="656061"/>
    <lineage>
        <taxon>Eukaryota</taxon>
        <taxon>Fungi</taxon>
        <taxon>Dikarya</taxon>
        <taxon>Ascomycota</taxon>
        <taxon>Pezizomycotina</taxon>
        <taxon>Pezizomycetes</taxon>
        <taxon>Pezizales</taxon>
        <taxon>Tuberaceae</taxon>
        <taxon>Tuber</taxon>
    </lineage>
</organism>